<proteinExistence type="inferred from homology"/>
<evidence type="ECO:0000256" key="4">
    <source>
        <dbReference type="ARBA" id="ARBA00022692"/>
    </source>
</evidence>
<keyword evidence="3" id="KW-1003">Cell membrane</keyword>
<accession>A0A3A1YE01</accession>
<evidence type="ECO:0000256" key="5">
    <source>
        <dbReference type="ARBA" id="ARBA00022989"/>
    </source>
</evidence>
<keyword evidence="5 7" id="KW-1133">Transmembrane helix</keyword>
<dbReference type="EMBL" id="NRJG01000131">
    <property type="protein sequence ID" value="RIY35479.1"/>
    <property type="molecule type" value="Genomic_DNA"/>
</dbReference>
<dbReference type="RefSeq" id="WP_119532228.1">
    <property type="nucleotide sequence ID" value="NZ_JBHSSP010000001.1"/>
</dbReference>
<comment type="similarity">
    <text evidence="2 7">Belongs to the UPF0056 (MarC) family.</text>
</comment>
<keyword evidence="9" id="KW-1185">Reference proteome</keyword>
<dbReference type="PANTHER" id="PTHR33508">
    <property type="entry name" value="UPF0056 MEMBRANE PROTEIN YHCE"/>
    <property type="match status" value="1"/>
</dbReference>
<evidence type="ECO:0000256" key="7">
    <source>
        <dbReference type="RuleBase" id="RU362048"/>
    </source>
</evidence>
<evidence type="ECO:0000313" key="9">
    <source>
        <dbReference type="Proteomes" id="UP000265916"/>
    </source>
</evidence>
<feature type="transmembrane region" description="Helical" evidence="7">
    <location>
        <begin position="199"/>
        <end position="222"/>
    </location>
</feature>
<name>A0A3A1YE01_9GAMM</name>
<organism evidence="8 9">
    <name type="scientific">Psittacicella hinzii</name>
    <dbReference type="NCBI Taxonomy" id="2028575"/>
    <lineage>
        <taxon>Bacteria</taxon>
        <taxon>Pseudomonadati</taxon>
        <taxon>Pseudomonadota</taxon>
        <taxon>Gammaproteobacteria</taxon>
        <taxon>Pasteurellales</taxon>
        <taxon>Psittacicellaceae</taxon>
        <taxon>Psittacicella</taxon>
    </lineage>
</organism>
<dbReference type="NCBIfam" id="TIGR00427">
    <property type="entry name" value="NAAT family transporter"/>
    <property type="match status" value="1"/>
</dbReference>
<protein>
    <recommendedName>
        <fullName evidence="7">UPF0056 membrane protein</fullName>
    </recommendedName>
</protein>
<comment type="subcellular location">
    <subcellularLocation>
        <location evidence="1 7">Cell membrane</location>
        <topology evidence="1 7">Multi-pass membrane protein</topology>
    </subcellularLocation>
</comment>
<evidence type="ECO:0000256" key="3">
    <source>
        <dbReference type="ARBA" id="ARBA00022475"/>
    </source>
</evidence>
<feature type="transmembrane region" description="Helical" evidence="7">
    <location>
        <begin position="155"/>
        <end position="178"/>
    </location>
</feature>
<evidence type="ECO:0000313" key="8">
    <source>
        <dbReference type="EMBL" id="RIY35479.1"/>
    </source>
</evidence>
<dbReference type="SUPFAM" id="SSF103473">
    <property type="entry name" value="MFS general substrate transporter"/>
    <property type="match status" value="1"/>
</dbReference>
<dbReference type="AlphaFoldDB" id="A0A3A1YE01"/>
<dbReference type="Pfam" id="PF01914">
    <property type="entry name" value="MarC"/>
    <property type="match status" value="1"/>
</dbReference>
<evidence type="ECO:0000256" key="1">
    <source>
        <dbReference type="ARBA" id="ARBA00004651"/>
    </source>
</evidence>
<feature type="transmembrane region" description="Helical" evidence="7">
    <location>
        <begin position="6"/>
        <end position="33"/>
    </location>
</feature>
<dbReference type="GO" id="GO:0005886">
    <property type="term" value="C:plasma membrane"/>
    <property type="evidence" value="ECO:0007669"/>
    <property type="project" value="UniProtKB-SubCell"/>
</dbReference>
<dbReference type="InterPro" id="IPR002771">
    <property type="entry name" value="Multi_antbiot-R_MarC"/>
</dbReference>
<dbReference type="InterPro" id="IPR036259">
    <property type="entry name" value="MFS_trans_sf"/>
</dbReference>
<reference evidence="8 9" key="1">
    <citation type="submission" date="2017-08" db="EMBL/GenBank/DDBJ databases">
        <title>Reclassification of Bisgaard taxon 37 and 44.</title>
        <authorList>
            <person name="Christensen H."/>
        </authorList>
    </citation>
    <scope>NUCLEOTIDE SEQUENCE [LARGE SCALE GENOMIC DNA]</scope>
    <source>
        <strain evidence="8 9">111</strain>
    </source>
</reference>
<dbReference type="Proteomes" id="UP000265916">
    <property type="component" value="Unassembled WGS sequence"/>
</dbReference>
<feature type="transmembrane region" description="Helical" evidence="7">
    <location>
        <begin position="126"/>
        <end position="149"/>
    </location>
</feature>
<dbReference type="PANTHER" id="PTHR33508:SF1">
    <property type="entry name" value="UPF0056 MEMBRANE PROTEIN YHCE"/>
    <property type="match status" value="1"/>
</dbReference>
<keyword evidence="4 7" id="KW-0812">Transmembrane</keyword>
<comment type="caution">
    <text evidence="8">The sequence shown here is derived from an EMBL/GenBank/DDBJ whole genome shotgun (WGS) entry which is preliminary data.</text>
</comment>
<dbReference type="OrthoDB" id="21094at2"/>
<dbReference type="NCBIfam" id="NF008320">
    <property type="entry name" value="PRK11111.1"/>
    <property type="match status" value="1"/>
</dbReference>
<evidence type="ECO:0000256" key="2">
    <source>
        <dbReference type="ARBA" id="ARBA00009784"/>
    </source>
</evidence>
<feature type="transmembrane region" description="Helical" evidence="7">
    <location>
        <begin position="73"/>
        <end position="94"/>
    </location>
</feature>
<evidence type="ECO:0000256" key="6">
    <source>
        <dbReference type="ARBA" id="ARBA00023136"/>
    </source>
</evidence>
<sequence>MLDQDLFGTCLSFFLAIFAITNPISAMTVFITLTSSLYPRDRNRVALITSISIFVIIVVSMLLGSYILKFFGISSSAFRIAGGLLIASAAFPMLRGNMSSQKQNEDEKKELQKTTNSESTFQPSSIAVVPLAMPLIAGPGAISTSILWMEKVTSIWVFLALAITMVIYTVIVYGLFYISPIITRLLGQTGINVITRVMGLFMLSIGVQLIVSSCVELMPTLFVK</sequence>
<keyword evidence="6 7" id="KW-0472">Membrane</keyword>
<feature type="transmembrane region" description="Helical" evidence="7">
    <location>
        <begin position="45"/>
        <end position="67"/>
    </location>
</feature>
<gene>
    <name evidence="8" type="ORF">CKF58_06685</name>
</gene>